<evidence type="ECO:0000256" key="3">
    <source>
        <dbReference type="ARBA" id="ARBA00039921"/>
    </source>
</evidence>
<proteinExistence type="predicted"/>
<evidence type="ECO:0000313" key="7">
    <source>
        <dbReference type="Proteomes" id="UP000694559"/>
    </source>
</evidence>
<protein>
    <recommendedName>
        <fullName evidence="3">NFATC2-interacting protein</fullName>
    </recommendedName>
    <alternativeName>
        <fullName evidence="4">Nuclear factor of activated T-cells, cytoplasmic 2-interacting protein</fullName>
    </alternativeName>
</protein>
<evidence type="ECO:0000256" key="2">
    <source>
        <dbReference type="ARBA" id="ARBA00023242"/>
    </source>
</evidence>
<evidence type="ECO:0000256" key="1">
    <source>
        <dbReference type="ARBA" id="ARBA00004123"/>
    </source>
</evidence>
<dbReference type="OrthoDB" id="442921at2759"/>
<reference evidence="6" key="2">
    <citation type="submission" date="2025-09" db="UniProtKB">
        <authorList>
            <consortium name="Ensembl"/>
        </authorList>
    </citation>
    <scope>IDENTIFICATION</scope>
</reference>
<dbReference type="Proteomes" id="UP000694559">
    <property type="component" value="Unplaced"/>
</dbReference>
<reference evidence="6" key="1">
    <citation type="submission" date="2025-08" db="UniProtKB">
        <authorList>
            <consortium name="Ensembl"/>
        </authorList>
    </citation>
    <scope>IDENTIFICATION</scope>
</reference>
<keyword evidence="7" id="KW-1185">Reference proteome</keyword>
<evidence type="ECO:0000259" key="5">
    <source>
        <dbReference type="Pfam" id="PF11976"/>
    </source>
</evidence>
<feature type="domain" description="Rad60/SUMO-like" evidence="5">
    <location>
        <begin position="1"/>
        <end position="43"/>
    </location>
</feature>
<dbReference type="InterPro" id="IPR022617">
    <property type="entry name" value="Rad60/SUMO-like_dom"/>
</dbReference>
<keyword evidence="2" id="KW-0539">Nucleus</keyword>
<dbReference type="OMA" id="PLTTHPW"/>
<dbReference type="InterPro" id="IPR029071">
    <property type="entry name" value="Ubiquitin-like_domsf"/>
</dbReference>
<accession>A0A8C6XCB3</accession>
<dbReference type="Gene3D" id="3.10.20.90">
    <property type="entry name" value="Phosphatidylinositol 3-kinase Catalytic Subunit, Chain A, domain 1"/>
    <property type="match status" value="1"/>
</dbReference>
<evidence type="ECO:0000313" key="6">
    <source>
        <dbReference type="Ensembl" id="ENSNNAP00000012081.1"/>
    </source>
</evidence>
<dbReference type="Ensembl" id="ENSNNAT00000012638.1">
    <property type="protein sequence ID" value="ENSNNAP00000012081.1"/>
    <property type="gene ID" value="ENSNNAG00000008133.1"/>
</dbReference>
<dbReference type="GO" id="GO:0045944">
    <property type="term" value="P:positive regulation of transcription by RNA polymerase II"/>
    <property type="evidence" value="ECO:0007669"/>
    <property type="project" value="TreeGrafter"/>
</dbReference>
<dbReference type="GeneTree" id="ENSGT01000000216248"/>
<dbReference type="PANTHER" id="PTHR47187:SF1">
    <property type="entry name" value="NFATC2-INTERACTING PROTEIN"/>
    <property type="match status" value="1"/>
</dbReference>
<dbReference type="GO" id="GO:0005634">
    <property type="term" value="C:nucleus"/>
    <property type="evidence" value="ECO:0007669"/>
    <property type="project" value="UniProtKB-SubCell"/>
</dbReference>
<dbReference type="Pfam" id="PF11976">
    <property type="entry name" value="Rad60-SLD"/>
    <property type="match status" value="1"/>
</dbReference>
<dbReference type="PANTHER" id="PTHR47187">
    <property type="entry name" value="NFATC2-INTERACTING PROTEIN"/>
    <property type="match status" value="1"/>
</dbReference>
<comment type="subcellular location">
    <subcellularLocation>
        <location evidence="1">Nucleus</location>
    </subcellularLocation>
</comment>
<name>A0A8C6XCB3_NAJNA</name>
<sequence length="58" mass="6820">MNRYREAQGLSRSKGVFYFDGQRLTETLTPEQLGMESGDIIELRERTGAYPKYKVLYR</sequence>
<dbReference type="SUPFAM" id="SSF54236">
    <property type="entry name" value="Ubiquitin-like"/>
    <property type="match status" value="1"/>
</dbReference>
<dbReference type="InterPro" id="IPR052324">
    <property type="entry name" value="NFATC2-Int_DNA_Repair"/>
</dbReference>
<dbReference type="AlphaFoldDB" id="A0A8C6XCB3"/>
<organism evidence="6 7">
    <name type="scientific">Naja naja</name>
    <name type="common">Indian cobra</name>
    <dbReference type="NCBI Taxonomy" id="35670"/>
    <lineage>
        <taxon>Eukaryota</taxon>
        <taxon>Metazoa</taxon>
        <taxon>Chordata</taxon>
        <taxon>Craniata</taxon>
        <taxon>Vertebrata</taxon>
        <taxon>Euteleostomi</taxon>
        <taxon>Lepidosauria</taxon>
        <taxon>Squamata</taxon>
        <taxon>Bifurcata</taxon>
        <taxon>Unidentata</taxon>
        <taxon>Episquamata</taxon>
        <taxon>Toxicofera</taxon>
        <taxon>Serpentes</taxon>
        <taxon>Colubroidea</taxon>
        <taxon>Elapidae</taxon>
        <taxon>Elapinae</taxon>
        <taxon>Naja</taxon>
    </lineage>
</organism>
<evidence type="ECO:0000256" key="4">
    <source>
        <dbReference type="ARBA" id="ARBA00042764"/>
    </source>
</evidence>